<evidence type="ECO:0000313" key="2">
    <source>
        <dbReference type="Proteomes" id="UP000059680"/>
    </source>
</evidence>
<protein>
    <submittedName>
        <fullName evidence="1">Os06g0286900 protein</fullName>
    </submittedName>
</protein>
<reference evidence="1 2" key="3">
    <citation type="journal article" date="2013" name="Rice">
        <title>Improvement of the Oryza sativa Nipponbare reference genome using next generation sequence and optical map data.</title>
        <authorList>
            <person name="Kawahara Y."/>
            <person name="de la Bastide M."/>
            <person name="Hamilton J.P."/>
            <person name="Kanamori H."/>
            <person name="McCombie W.R."/>
            <person name="Ouyang S."/>
            <person name="Schwartz D.C."/>
            <person name="Tanaka T."/>
            <person name="Wu J."/>
            <person name="Zhou S."/>
            <person name="Childs K.L."/>
            <person name="Davidson R.M."/>
            <person name="Lin H."/>
            <person name="Quesada-Ocampo L."/>
            <person name="Vaillancourt B."/>
            <person name="Sakai H."/>
            <person name="Lee S.S."/>
            <person name="Kim J."/>
            <person name="Numa H."/>
            <person name="Itoh T."/>
            <person name="Buell C.R."/>
            <person name="Matsumoto T."/>
        </authorList>
    </citation>
    <scope>NUCLEOTIDE SEQUENCE [LARGE SCALE GENOMIC DNA]</scope>
    <source>
        <strain evidence="2">cv. Nipponbare</strain>
    </source>
</reference>
<evidence type="ECO:0000313" key="1">
    <source>
        <dbReference type="EMBL" id="BAS97290.1"/>
    </source>
</evidence>
<name>A0A0P0WVK5_ORYSJ</name>
<dbReference type="Gramene" id="Os06t0286900-01">
    <property type="protein sequence ID" value="Os06t0286900-01"/>
    <property type="gene ID" value="Os06g0286900"/>
</dbReference>
<reference evidence="2" key="1">
    <citation type="journal article" date="2005" name="Nature">
        <title>The map-based sequence of the rice genome.</title>
        <authorList>
            <consortium name="International rice genome sequencing project (IRGSP)"/>
            <person name="Matsumoto T."/>
            <person name="Wu J."/>
            <person name="Kanamori H."/>
            <person name="Katayose Y."/>
            <person name="Fujisawa M."/>
            <person name="Namiki N."/>
            <person name="Mizuno H."/>
            <person name="Yamamoto K."/>
            <person name="Antonio B.A."/>
            <person name="Baba T."/>
            <person name="Sakata K."/>
            <person name="Nagamura Y."/>
            <person name="Aoki H."/>
            <person name="Arikawa K."/>
            <person name="Arita K."/>
            <person name="Bito T."/>
            <person name="Chiden Y."/>
            <person name="Fujitsuka N."/>
            <person name="Fukunaka R."/>
            <person name="Hamada M."/>
            <person name="Harada C."/>
            <person name="Hayashi A."/>
            <person name="Hijishita S."/>
            <person name="Honda M."/>
            <person name="Hosokawa S."/>
            <person name="Ichikawa Y."/>
            <person name="Idonuma A."/>
            <person name="Iijima M."/>
            <person name="Ikeda M."/>
            <person name="Ikeno M."/>
            <person name="Ito K."/>
            <person name="Ito S."/>
            <person name="Ito T."/>
            <person name="Ito Y."/>
            <person name="Ito Y."/>
            <person name="Iwabuchi A."/>
            <person name="Kamiya K."/>
            <person name="Karasawa W."/>
            <person name="Kurita K."/>
            <person name="Katagiri S."/>
            <person name="Kikuta A."/>
            <person name="Kobayashi H."/>
            <person name="Kobayashi N."/>
            <person name="Machita K."/>
            <person name="Maehara T."/>
            <person name="Masukawa M."/>
            <person name="Mizubayashi T."/>
            <person name="Mukai Y."/>
            <person name="Nagasaki H."/>
            <person name="Nagata Y."/>
            <person name="Naito S."/>
            <person name="Nakashima M."/>
            <person name="Nakama Y."/>
            <person name="Nakamichi Y."/>
            <person name="Nakamura M."/>
            <person name="Meguro A."/>
            <person name="Negishi M."/>
            <person name="Ohta I."/>
            <person name="Ohta T."/>
            <person name="Okamoto M."/>
            <person name="Ono N."/>
            <person name="Saji S."/>
            <person name="Sakaguchi M."/>
            <person name="Sakai K."/>
            <person name="Shibata M."/>
            <person name="Shimokawa T."/>
            <person name="Song J."/>
            <person name="Takazaki Y."/>
            <person name="Terasawa K."/>
            <person name="Tsugane M."/>
            <person name="Tsuji K."/>
            <person name="Ueda S."/>
            <person name="Waki K."/>
            <person name="Yamagata H."/>
            <person name="Yamamoto M."/>
            <person name="Yamamoto S."/>
            <person name="Yamane H."/>
            <person name="Yoshiki S."/>
            <person name="Yoshihara R."/>
            <person name="Yukawa K."/>
            <person name="Zhong H."/>
            <person name="Yano M."/>
            <person name="Yuan Q."/>
            <person name="Ouyang S."/>
            <person name="Liu J."/>
            <person name="Jones K.M."/>
            <person name="Gansberger K."/>
            <person name="Moffat K."/>
            <person name="Hill J."/>
            <person name="Bera J."/>
            <person name="Fadrosh D."/>
            <person name="Jin S."/>
            <person name="Johri S."/>
            <person name="Kim M."/>
            <person name="Overton L."/>
            <person name="Reardon M."/>
            <person name="Tsitrin T."/>
            <person name="Vuong H."/>
            <person name="Weaver B."/>
            <person name="Ciecko A."/>
            <person name="Tallon L."/>
            <person name="Jackson J."/>
            <person name="Pai G."/>
            <person name="Aken S.V."/>
            <person name="Utterback T."/>
            <person name="Reidmuller S."/>
            <person name="Feldblyum T."/>
            <person name="Hsiao J."/>
            <person name="Zismann V."/>
            <person name="Iobst S."/>
            <person name="de Vazeille A.R."/>
            <person name="Buell C.R."/>
            <person name="Ying K."/>
            <person name="Li Y."/>
            <person name="Lu T."/>
            <person name="Huang Y."/>
            <person name="Zhao Q."/>
            <person name="Feng Q."/>
            <person name="Zhang L."/>
            <person name="Zhu J."/>
            <person name="Weng Q."/>
            <person name="Mu J."/>
            <person name="Lu Y."/>
            <person name="Fan D."/>
            <person name="Liu Y."/>
            <person name="Guan J."/>
            <person name="Zhang Y."/>
            <person name="Yu S."/>
            <person name="Liu X."/>
            <person name="Zhang Y."/>
            <person name="Hong G."/>
            <person name="Han B."/>
            <person name="Choisne N."/>
            <person name="Demange N."/>
            <person name="Orjeda G."/>
            <person name="Samain S."/>
            <person name="Cattolico L."/>
            <person name="Pelletier E."/>
            <person name="Couloux A."/>
            <person name="Segurens B."/>
            <person name="Wincker P."/>
            <person name="D'Hont A."/>
            <person name="Scarpelli C."/>
            <person name="Weissenbach J."/>
            <person name="Salanoubat M."/>
            <person name="Quetier F."/>
            <person name="Yu Y."/>
            <person name="Kim H.R."/>
            <person name="Rambo T."/>
            <person name="Currie J."/>
            <person name="Collura K."/>
            <person name="Luo M."/>
            <person name="Yang T."/>
            <person name="Ammiraju J.S.S."/>
            <person name="Engler F."/>
            <person name="Soderlund C."/>
            <person name="Wing R.A."/>
            <person name="Palmer L.E."/>
            <person name="de la Bastide M."/>
            <person name="Spiegel L."/>
            <person name="Nascimento L."/>
            <person name="Zutavern T."/>
            <person name="O'Shaughnessy A."/>
            <person name="Dike S."/>
            <person name="Dedhia N."/>
            <person name="Preston R."/>
            <person name="Balija V."/>
            <person name="McCombie W.R."/>
            <person name="Chow T."/>
            <person name="Chen H."/>
            <person name="Chung M."/>
            <person name="Chen C."/>
            <person name="Shaw J."/>
            <person name="Wu H."/>
            <person name="Hsiao K."/>
            <person name="Chao Y."/>
            <person name="Chu M."/>
            <person name="Cheng C."/>
            <person name="Hour A."/>
            <person name="Lee P."/>
            <person name="Lin S."/>
            <person name="Lin Y."/>
            <person name="Liou J."/>
            <person name="Liu S."/>
            <person name="Hsing Y."/>
            <person name="Raghuvanshi S."/>
            <person name="Mohanty A."/>
            <person name="Bharti A.K."/>
            <person name="Gaur A."/>
            <person name="Gupta V."/>
            <person name="Kumar D."/>
            <person name="Ravi V."/>
            <person name="Vij S."/>
            <person name="Kapur A."/>
            <person name="Khurana P."/>
            <person name="Khurana P."/>
            <person name="Khurana J.P."/>
            <person name="Tyagi A.K."/>
            <person name="Gaikwad K."/>
            <person name="Singh A."/>
            <person name="Dalal V."/>
            <person name="Srivastava S."/>
            <person name="Dixit A."/>
            <person name="Pal A.K."/>
            <person name="Ghazi I.A."/>
            <person name="Yadav M."/>
            <person name="Pandit A."/>
            <person name="Bhargava A."/>
            <person name="Sureshbabu K."/>
            <person name="Batra K."/>
            <person name="Sharma T.R."/>
            <person name="Mohapatra T."/>
            <person name="Singh N.K."/>
            <person name="Messing J."/>
            <person name="Nelson A.B."/>
            <person name="Fuks G."/>
            <person name="Kavchok S."/>
            <person name="Keizer G."/>
            <person name="Linton E."/>
            <person name="Llaca V."/>
            <person name="Song R."/>
            <person name="Tanyolac B."/>
            <person name="Young S."/>
            <person name="Ho-Il K."/>
            <person name="Hahn J.H."/>
            <person name="Sangsakoo G."/>
            <person name="Vanavichit A."/>
            <person name="de Mattos Luiz.A.T."/>
            <person name="Zimmer P.D."/>
            <person name="Malone G."/>
            <person name="Dellagostin O."/>
            <person name="de Oliveira A.C."/>
            <person name="Bevan M."/>
            <person name="Bancroft I."/>
            <person name="Minx P."/>
            <person name="Cordum H."/>
            <person name="Wilson R."/>
            <person name="Cheng Z."/>
            <person name="Jin W."/>
            <person name="Jiang J."/>
            <person name="Leong S.A."/>
            <person name="Iwama H."/>
            <person name="Gojobori T."/>
            <person name="Itoh T."/>
            <person name="Niimura Y."/>
            <person name="Fujii Y."/>
            <person name="Habara T."/>
            <person name="Sakai H."/>
            <person name="Sato Y."/>
            <person name="Wilson G."/>
            <person name="Kumar K."/>
            <person name="McCouch S."/>
            <person name="Juretic N."/>
            <person name="Hoen D."/>
            <person name="Wright S."/>
            <person name="Bruskiewich R."/>
            <person name="Bureau T."/>
            <person name="Miyao A."/>
            <person name="Hirochika H."/>
            <person name="Nishikawa T."/>
            <person name="Kadowaki K."/>
            <person name="Sugiura M."/>
            <person name="Burr B."/>
            <person name="Sasaki T."/>
        </authorList>
    </citation>
    <scope>NUCLEOTIDE SEQUENCE [LARGE SCALE GENOMIC DNA]</scope>
    <source>
        <strain evidence="2">cv. Nipponbare</strain>
    </source>
</reference>
<dbReference type="Proteomes" id="UP000059680">
    <property type="component" value="Chromosome 6"/>
</dbReference>
<gene>
    <name evidence="1" type="ordered locus">Os06g0286900</name>
    <name evidence="1" type="ORF">OSNPB_060286900</name>
</gene>
<accession>A0A0P0WVK5</accession>
<sequence>MLFVFEILYHDWLERVIRFLTGAAEVVFCFNVHTRCSSKCLVKIFLSFDLSSIYDSQYETSLVRICAARIDAM</sequence>
<dbReference type="PaxDb" id="39947-A0A0P0WVK5"/>
<proteinExistence type="predicted"/>
<dbReference type="AlphaFoldDB" id="A0A0P0WVK5"/>
<keyword evidence="2" id="KW-1185">Reference proteome</keyword>
<dbReference type="InParanoid" id="A0A0P0WVK5"/>
<organism evidence="1 2">
    <name type="scientific">Oryza sativa subsp. japonica</name>
    <name type="common">Rice</name>
    <dbReference type="NCBI Taxonomy" id="39947"/>
    <lineage>
        <taxon>Eukaryota</taxon>
        <taxon>Viridiplantae</taxon>
        <taxon>Streptophyta</taxon>
        <taxon>Embryophyta</taxon>
        <taxon>Tracheophyta</taxon>
        <taxon>Spermatophyta</taxon>
        <taxon>Magnoliopsida</taxon>
        <taxon>Liliopsida</taxon>
        <taxon>Poales</taxon>
        <taxon>Poaceae</taxon>
        <taxon>BOP clade</taxon>
        <taxon>Oryzoideae</taxon>
        <taxon>Oryzeae</taxon>
        <taxon>Oryzinae</taxon>
        <taxon>Oryza</taxon>
        <taxon>Oryza sativa</taxon>
    </lineage>
</organism>
<dbReference type="EMBL" id="AP014962">
    <property type="protein sequence ID" value="BAS97290.1"/>
    <property type="molecule type" value="Genomic_DNA"/>
</dbReference>
<reference evidence="1 2" key="2">
    <citation type="journal article" date="2013" name="Plant Cell Physiol.">
        <title>Rice Annotation Project Database (RAP-DB): an integrative and interactive database for rice genomics.</title>
        <authorList>
            <person name="Sakai H."/>
            <person name="Lee S.S."/>
            <person name="Tanaka T."/>
            <person name="Numa H."/>
            <person name="Kim J."/>
            <person name="Kawahara Y."/>
            <person name="Wakimoto H."/>
            <person name="Yang C.C."/>
            <person name="Iwamoto M."/>
            <person name="Abe T."/>
            <person name="Yamada Y."/>
            <person name="Muto A."/>
            <person name="Inokuchi H."/>
            <person name="Ikemura T."/>
            <person name="Matsumoto T."/>
            <person name="Sasaki T."/>
            <person name="Itoh T."/>
        </authorList>
    </citation>
    <scope>NUCLEOTIDE SEQUENCE [LARGE SCALE GENOMIC DNA]</scope>
    <source>
        <strain evidence="2">cv. Nipponbare</strain>
    </source>
</reference>